<proteinExistence type="predicted"/>
<evidence type="ECO:0000313" key="2">
    <source>
        <dbReference type="Proteomes" id="UP000308600"/>
    </source>
</evidence>
<feature type="non-terminal residue" evidence="1">
    <location>
        <position position="1"/>
    </location>
</feature>
<evidence type="ECO:0000313" key="1">
    <source>
        <dbReference type="EMBL" id="TFK76179.1"/>
    </source>
</evidence>
<keyword evidence="2" id="KW-1185">Reference proteome</keyword>
<organism evidence="1 2">
    <name type="scientific">Pluteus cervinus</name>
    <dbReference type="NCBI Taxonomy" id="181527"/>
    <lineage>
        <taxon>Eukaryota</taxon>
        <taxon>Fungi</taxon>
        <taxon>Dikarya</taxon>
        <taxon>Basidiomycota</taxon>
        <taxon>Agaricomycotina</taxon>
        <taxon>Agaricomycetes</taxon>
        <taxon>Agaricomycetidae</taxon>
        <taxon>Agaricales</taxon>
        <taxon>Pluteineae</taxon>
        <taxon>Pluteaceae</taxon>
        <taxon>Pluteus</taxon>
    </lineage>
</organism>
<feature type="non-terminal residue" evidence="1">
    <location>
        <position position="62"/>
    </location>
</feature>
<gene>
    <name evidence="1" type="ORF">BDN72DRAFT_739620</name>
</gene>
<dbReference type="Proteomes" id="UP000308600">
    <property type="component" value="Unassembled WGS sequence"/>
</dbReference>
<reference evidence="1 2" key="1">
    <citation type="journal article" date="2019" name="Nat. Ecol. Evol.">
        <title>Megaphylogeny resolves global patterns of mushroom evolution.</title>
        <authorList>
            <person name="Varga T."/>
            <person name="Krizsan K."/>
            <person name="Foldi C."/>
            <person name="Dima B."/>
            <person name="Sanchez-Garcia M."/>
            <person name="Sanchez-Ramirez S."/>
            <person name="Szollosi G.J."/>
            <person name="Szarkandi J.G."/>
            <person name="Papp V."/>
            <person name="Albert L."/>
            <person name="Andreopoulos W."/>
            <person name="Angelini C."/>
            <person name="Antonin V."/>
            <person name="Barry K.W."/>
            <person name="Bougher N.L."/>
            <person name="Buchanan P."/>
            <person name="Buyck B."/>
            <person name="Bense V."/>
            <person name="Catcheside P."/>
            <person name="Chovatia M."/>
            <person name="Cooper J."/>
            <person name="Damon W."/>
            <person name="Desjardin D."/>
            <person name="Finy P."/>
            <person name="Geml J."/>
            <person name="Haridas S."/>
            <person name="Hughes K."/>
            <person name="Justo A."/>
            <person name="Karasinski D."/>
            <person name="Kautmanova I."/>
            <person name="Kiss B."/>
            <person name="Kocsube S."/>
            <person name="Kotiranta H."/>
            <person name="LaButti K.M."/>
            <person name="Lechner B.E."/>
            <person name="Liimatainen K."/>
            <person name="Lipzen A."/>
            <person name="Lukacs Z."/>
            <person name="Mihaltcheva S."/>
            <person name="Morgado L.N."/>
            <person name="Niskanen T."/>
            <person name="Noordeloos M.E."/>
            <person name="Ohm R.A."/>
            <person name="Ortiz-Santana B."/>
            <person name="Ovrebo C."/>
            <person name="Racz N."/>
            <person name="Riley R."/>
            <person name="Savchenko A."/>
            <person name="Shiryaev A."/>
            <person name="Soop K."/>
            <person name="Spirin V."/>
            <person name="Szebenyi C."/>
            <person name="Tomsovsky M."/>
            <person name="Tulloss R.E."/>
            <person name="Uehling J."/>
            <person name="Grigoriev I.V."/>
            <person name="Vagvolgyi C."/>
            <person name="Papp T."/>
            <person name="Martin F.M."/>
            <person name="Miettinen O."/>
            <person name="Hibbett D.S."/>
            <person name="Nagy L.G."/>
        </authorList>
    </citation>
    <scope>NUCLEOTIDE SEQUENCE [LARGE SCALE GENOMIC DNA]</scope>
    <source>
        <strain evidence="1 2">NL-1719</strain>
    </source>
</reference>
<name>A0ACD3BDS6_9AGAR</name>
<protein>
    <submittedName>
        <fullName evidence="1">Uncharacterized protein</fullName>
    </submittedName>
</protein>
<dbReference type="EMBL" id="ML208261">
    <property type="protein sequence ID" value="TFK76179.1"/>
    <property type="molecule type" value="Genomic_DNA"/>
</dbReference>
<accession>A0ACD3BDS6</accession>
<sequence>YRCYIIGCTQTNKRRDHILIHIGAHLDQRPFRCSYCPSRFLRKNECKRHELGHIGTRPFSCD</sequence>